<evidence type="ECO:0000313" key="2">
    <source>
        <dbReference type="EMBL" id="QDU31117.1"/>
    </source>
</evidence>
<evidence type="ECO:0008006" key="4">
    <source>
        <dbReference type="Google" id="ProtNLM"/>
    </source>
</evidence>
<feature type="transmembrane region" description="Helical" evidence="1">
    <location>
        <begin position="129"/>
        <end position="151"/>
    </location>
</feature>
<keyword evidence="3" id="KW-1185">Reference proteome</keyword>
<dbReference type="Proteomes" id="UP000315017">
    <property type="component" value="Chromosome"/>
</dbReference>
<dbReference type="AlphaFoldDB" id="A0A517YLK9"/>
<dbReference type="EMBL" id="CP036274">
    <property type="protein sequence ID" value="QDU31117.1"/>
    <property type="molecule type" value="Genomic_DNA"/>
</dbReference>
<proteinExistence type="predicted"/>
<name>A0A517YLK9_9BACT</name>
<reference evidence="2 3" key="1">
    <citation type="submission" date="2019-02" db="EMBL/GenBank/DDBJ databases">
        <title>Deep-cultivation of Planctomycetes and their phenomic and genomic characterization uncovers novel biology.</title>
        <authorList>
            <person name="Wiegand S."/>
            <person name="Jogler M."/>
            <person name="Boedeker C."/>
            <person name="Pinto D."/>
            <person name="Vollmers J."/>
            <person name="Rivas-Marin E."/>
            <person name="Kohn T."/>
            <person name="Peeters S.H."/>
            <person name="Heuer A."/>
            <person name="Rast P."/>
            <person name="Oberbeckmann S."/>
            <person name="Bunk B."/>
            <person name="Jeske O."/>
            <person name="Meyerdierks A."/>
            <person name="Storesund J.E."/>
            <person name="Kallscheuer N."/>
            <person name="Luecker S."/>
            <person name="Lage O.M."/>
            <person name="Pohl T."/>
            <person name="Merkel B.J."/>
            <person name="Hornburger P."/>
            <person name="Mueller R.-W."/>
            <person name="Bruemmer F."/>
            <person name="Labrenz M."/>
            <person name="Spormann A.M."/>
            <person name="Op den Camp H."/>
            <person name="Overmann J."/>
            <person name="Amann R."/>
            <person name="Jetten M.S.M."/>
            <person name="Mascher T."/>
            <person name="Medema M.H."/>
            <person name="Devos D.P."/>
            <person name="Kaster A.-K."/>
            <person name="Ovreas L."/>
            <person name="Rohde M."/>
            <person name="Galperin M.Y."/>
            <person name="Jogler C."/>
        </authorList>
    </citation>
    <scope>NUCLEOTIDE SEQUENCE [LARGE SCALE GENOMIC DNA]</scope>
    <source>
        <strain evidence="2 3">ETA_A8</strain>
    </source>
</reference>
<dbReference type="Gene3D" id="3.30.1490.40">
    <property type="match status" value="1"/>
</dbReference>
<dbReference type="KEGG" id="aagg:ETAA8_62700"/>
<keyword evidence="1" id="KW-1133">Transmembrane helix</keyword>
<accession>A0A517YLK9</accession>
<dbReference type="SUPFAM" id="SSF55277">
    <property type="entry name" value="GYF domain"/>
    <property type="match status" value="1"/>
</dbReference>
<keyword evidence="1" id="KW-0472">Membrane</keyword>
<organism evidence="2 3">
    <name type="scientific">Anatilimnocola aggregata</name>
    <dbReference type="NCBI Taxonomy" id="2528021"/>
    <lineage>
        <taxon>Bacteria</taxon>
        <taxon>Pseudomonadati</taxon>
        <taxon>Planctomycetota</taxon>
        <taxon>Planctomycetia</taxon>
        <taxon>Pirellulales</taxon>
        <taxon>Pirellulaceae</taxon>
        <taxon>Anatilimnocola</taxon>
    </lineage>
</organism>
<evidence type="ECO:0000313" key="3">
    <source>
        <dbReference type="Proteomes" id="UP000315017"/>
    </source>
</evidence>
<evidence type="ECO:0000256" key="1">
    <source>
        <dbReference type="SAM" id="Phobius"/>
    </source>
</evidence>
<gene>
    <name evidence="2" type="ORF">ETAA8_62700</name>
</gene>
<feature type="transmembrane region" description="Helical" evidence="1">
    <location>
        <begin position="104"/>
        <end position="123"/>
    </location>
</feature>
<sequence length="183" mass="20514">MAEPDLANEQREWYYRDFGRGSPVQGPFFLSELVERVQTGELQHDALVRRSEEEWLQADRLQVLIKAIRERRPREAEQGAGESPIHIPAELAAQIRSERRSLNWLSLFILGIVLSIAATLLIVTGVLAVFGLVLSVISSAMVLCAIIRWAIEPLFGQLVDTNDQLATITSRLKELNRSPSEGP</sequence>
<protein>
    <recommendedName>
        <fullName evidence="4">GYF domain-containing protein</fullName>
    </recommendedName>
</protein>
<dbReference type="InterPro" id="IPR035445">
    <property type="entry name" value="GYF-like_dom_sf"/>
</dbReference>
<keyword evidence="1" id="KW-0812">Transmembrane</keyword>
<dbReference type="RefSeq" id="WP_145097714.1">
    <property type="nucleotide sequence ID" value="NZ_CP036274.1"/>
</dbReference>